<feature type="transmembrane region" description="Helical" evidence="1">
    <location>
        <begin position="170"/>
        <end position="194"/>
    </location>
</feature>
<keyword evidence="1" id="KW-0472">Membrane</keyword>
<dbReference type="STRING" id="1642818.AWE51_20015"/>
<protein>
    <submittedName>
        <fullName evidence="2">Uncharacterized protein</fullName>
    </submittedName>
</protein>
<keyword evidence="1" id="KW-1133">Transmembrane helix</keyword>
<gene>
    <name evidence="2" type="ORF">AWE51_20015</name>
</gene>
<feature type="transmembrane region" description="Helical" evidence="1">
    <location>
        <begin position="136"/>
        <end position="158"/>
    </location>
</feature>
<dbReference type="EMBL" id="LQRT01000003">
    <property type="protein sequence ID" value="KZS41686.1"/>
    <property type="molecule type" value="Genomic_DNA"/>
</dbReference>
<name>A0A162FDJ9_9FLAO</name>
<feature type="transmembrane region" description="Helical" evidence="1">
    <location>
        <begin position="206"/>
        <end position="229"/>
    </location>
</feature>
<proteinExistence type="predicted"/>
<feature type="transmembrane region" description="Helical" evidence="1">
    <location>
        <begin position="6"/>
        <end position="28"/>
    </location>
</feature>
<feature type="transmembrane region" description="Helical" evidence="1">
    <location>
        <begin position="111"/>
        <end position="130"/>
    </location>
</feature>
<dbReference type="AlphaFoldDB" id="A0A162FDJ9"/>
<sequence>MYKLVVITQIIINFFEIIAAVVGTIFLIKYRANYLFRYFVIFLWFTVFIEIVFGWLPTCIHYLDFFSGLKNTIFVKNTWIYNVYDIISYSFYCFFFISLFDNIKLKKMSKYLIMIYIIGSILNLFFPEFSFENNSYANFIIGTLILILVISYYYYQLLQSDLILDFYKSFPFYVSIGLLVFNLILNPIAIYQSYYDPKNPEFVEVYRYILTATNIFMYTCYSIGFVVCLKKNKSY</sequence>
<feature type="transmembrane region" description="Helical" evidence="1">
    <location>
        <begin position="35"/>
        <end position="56"/>
    </location>
</feature>
<accession>A0A162FDJ9</accession>
<evidence type="ECO:0000256" key="1">
    <source>
        <dbReference type="SAM" id="Phobius"/>
    </source>
</evidence>
<dbReference type="Proteomes" id="UP000076715">
    <property type="component" value="Unassembled WGS sequence"/>
</dbReference>
<keyword evidence="3" id="KW-1185">Reference proteome</keyword>
<reference evidence="2 3" key="1">
    <citation type="submission" date="2016-01" db="EMBL/GenBank/DDBJ databases">
        <title>The draft genome sequence of Aquimarina sp. RZW4-3-2.</title>
        <authorList>
            <person name="Wang Y."/>
        </authorList>
    </citation>
    <scope>NUCLEOTIDE SEQUENCE [LARGE SCALE GENOMIC DNA]</scope>
    <source>
        <strain evidence="2 3">RZW4-3-2</strain>
    </source>
</reference>
<feature type="transmembrane region" description="Helical" evidence="1">
    <location>
        <begin position="79"/>
        <end position="99"/>
    </location>
</feature>
<organism evidence="2 3">
    <name type="scientific">Aquimarina aggregata</name>
    <dbReference type="NCBI Taxonomy" id="1642818"/>
    <lineage>
        <taxon>Bacteria</taxon>
        <taxon>Pseudomonadati</taxon>
        <taxon>Bacteroidota</taxon>
        <taxon>Flavobacteriia</taxon>
        <taxon>Flavobacteriales</taxon>
        <taxon>Flavobacteriaceae</taxon>
        <taxon>Aquimarina</taxon>
    </lineage>
</organism>
<comment type="caution">
    <text evidence="2">The sequence shown here is derived from an EMBL/GenBank/DDBJ whole genome shotgun (WGS) entry which is preliminary data.</text>
</comment>
<evidence type="ECO:0000313" key="3">
    <source>
        <dbReference type="Proteomes" id="UP000076715"/>
    </source>
</evidence>
<evidence type="ECO:0000313" key="2">
    <source>
        <dbReference type="EMBL" id="KZS41686.1"/>
    </source>
</evidence>
<keyword evidence="1" id="KW-0812">Transmembrane</keyword>